<evidence type="ECO:0000313" key="2">
    <source>
        <dbReference type="Proteomes" id="UP000677537"/>
    </source>
</evidence>
<gene>
    <name evidence="1" type="ORF">J5Y10_04845</name>
</gene>
<reference evidence="1" key="1">
    <citation type="submission" date="2021-03" db="EMBL/GenBank/DDBJ databases">
        <authorList>
            <person name="So Y."/>
        </authorList>
    </citation>
    <scope>NUCLEOTIDE SEQUENCE</scope>
    <source>
        <strain evidence="1">SG15</strain>
    </source>
</reference>
<keyword evidence="2" id="KW-1185">Reference proteome</keyword>
<accession>A0A940S3C8</accession>
<organism evidence="1 2">
    <name type="scientific">Roseomonas indoligenes</name>
    <dbReference type="NCBI Taxonomy" id="2820811"/>
    <lineage>
        <taxon>Bacteria</taxon>
        <taxon>Pseudomonadati</taxon>
        <taxon>Pseudomonadota</taxon>
        <taxon>Alphaproteobacteria</taxon>
        <taxon>Acetobacterales</taxon>
        <taxon>Roseomonadaceae</taxon>
        <taxon>Roseomonas</taxon>
    </lineage>
</organism>
<sequence>MTQKVFDRYVTGMGDEVFVPREPTEIWEATPNLRWKGGVLEQAFVVRMGWSQQRVEWRPIPIAPDDEAERGSEETKR</sequence>
<comment type="caution">
    <text evidence="1">The sequence shown here is derived from an EMBL/GenBank/DDBJ whole genome shotgun (WGS) entry which is preliminary data.</text>
</comment>
<dbReference type="RefSeq" id="WP_209371331.1">
    <property type="nucleotide sequence ID" value="NZ_JAGIZA010000003.1"/>
</dbReference>
<dbReference type="AlphaFoldDB" id="A0A940S3C8"/>
<dbReference type="EMBL" id="JAGIZA010000003">
    <property type="protein sequence ID" value="MBP0492101.1"/>
    <property type="molecule type" value="Genomic_DNA"/>
</dbReference>
<evidence type="ECO:0000313" key="1">
    <source>
        <dbReference type="EMBL" id="MBP0492101.1"/>
    </source>
</evidence>
<protein>
    <submittedName>
        <fullName evidence="1">Uncharacterized protein</fullName>
    </submittedName>
</protein>
<name>A0A940S3C8_9PROT</name>
<dbReference type="Proteomes" id="UP000677537">
    <property type="component" value="Unassembled WGS sequence"/>
</dbReference>
<proteinExistence type="predicted"/>